<dbReference type="GO" id="GO:0005737">
    <property type="term" value="C:cytoplasm"/>
    <property type="evidence" value="ECO:0007669"/>
    <property type="project" value="UniProtKB-SubCell"/>
</dbReference>
<comment type="subcellular location">
    <subcellularLocation>
        <location evidence="2">Cytoplasm</location>
    </subcellularLocation>
    <subcellularLocation>
        <location evidence="1">Nucleus</location>
    </subcellularLocation>
</comment>
<evidence type="ECO:0000256" key="1">
    <source>
        <dbReference type="ARBA" id="ARBA00004123"/>
    </source>
</evidence>
<protein>
    <recommendedName>
        <fullName evidence="8">Exportin-7/Ran-binding protein 17 TPR repeats domain-containing protein</fullName>
    </recommendedName>
</protein>
<gene>
    <name evidence="9" type="ORF">M514_03032</name>
</gene>
<evidence type="ECO:0000313" key="9">
    <source>
        <dbReference type="EMBL" id="KFD69086.1"/>
    </source>
</evidence>
<keyword evidence="5" id="KW-0963">Cytoplasm</keyword>
<evidence type="ECO:0000256" key="3">
    <source>
        <dbReference type="ARBA" id="ARBA00009466"/>
    </source>
</evidence>
<proteinExistence type="inferred from homology"/>
<feature type="domain" description="Exportin-7/Ran-binding protein 17 TPR repeats" evidence="8">
    <location>
        <begin position="298"/>
        <end position="528"/>
    </location>
</feature>
<dbReference type="PANTHER" id="PTHR12596:SF2">
    <property type="entry name" value="EXPORTIN-7 ISOFORM X1"/>
    <property type="match status" value="1"/>
</dbReference>
<dbReference type="InterPro" id="IPR057947">
    <property type="entry name" value="TPR_XPO7/RBP17"/>
</dbReference>
<evidence type="ECO:0000256" key="2">
    <source>
        <dbReference type="ARBA" id="ARBA00004496"/>
    </source>
</evidence>
<name>A0A085NHZ0_9BILA</name>
<evidence type="ECO:0000256" key="7">
    <source>
        <dbReference type="ARBA" id="ARBA00023242"/>
    </source>
</evidence>
<dbReference type="GO" id="GO:0005643">
    <property type="term" value="C:nuclear pore"/>
    <property type="evidence" value="ECO:0007669"/>
    <property type="project" value="TreeGrafter"/>
</dbReference>
<dbReference type="GO" id="GO:0006611">
    <property type="term" value="P:protein export from nucleus"/>
    <property type="evidence" value="ECO:0007669"/>
    <property type="project" value="TreeGrafter"/>
</dbReference>
<organism evidence="9">
    <name type="scientific">Trichuris suis</name>
    <name type="common">pig whipworm</name>
    <dbReference type="NCBI Taxonomy" id="68888"/>
    <lineage>
        <taxon>Eukaryota</taxon>
        <taxon>Metazoa</taxon>
        <taxon>Ecdysozoa</taxon>
        <taxon>Nematoda</taxon>
        <taxon>Enoplea</taxon>
        <taxon>Dorylaimia</taxon>
        <taxon>Trichinellida</taxon>
        <taxon>Trichuridae</taxon>
        <taxon>Trichuris</taxon>
    </lineage>
</organism>
<dbReference type="InterPro" id="IPR016024">
    <property type="entry name" value="ARM-type_fold"/>
</dbReference>
<dbReference type="Pfam" id="PF25795">
    <property type="entry name" value="TPR_XPO7"/>
    <property type="match status" value="1"/>
</dbReference>
<dbReference type="SUPFAM" id="SSF48371">
    <property type="entry name" value="ARM repeat"/>
    <property type="match status" value="1"/>
</dbReference>
<evidence type="ECO:0000256" key="6">
    <source>
        <dbReference type="ARBA" id="ARBA00022927"/>
    </source>
</evidence>
<keyword evidence="6" id="KW-0653">Protein transport</keyword>
<dbReference type="PANTHER" id="PTHR12596">
    <property type="entry name" value="EXPORTIN 4,7-RELATED"/>
    <property type="match status" value="1"/>
</dbReference>
<accession>A0A085NHZ0</accession>
<evidence type="ECO:0000256" key="5">
    <source>
        <dbReference type="ARBA" id="ARBA00022490"/>
    </source>
</evidence>
<reference evidence="9" key="1">
    <citation type="journal article" date="2014" name="Nat. Genet.">
        <title>Genome and transcriptome of the porcine whipworm Trichuris suis.</title>
        <authorList>
            <person name="Jex A.R."/>
            <person name="Nejsum P."/>
            <person name="Schwarz E.M."/>
            <person name="Hu L."/>
            <person name="Young N.D."/>
            <person name="Hall R.S."/>
            <person name="Korhonen P.K."/>
            <person name="Liao S."/>
            <person name="Thamsborg S."/>
            <person name="Xia J."/>
            <person name="Xu P."/>
            <person name="Wang S."/>
            <person name="Scheerlinck J.P."/>
            <person name="Hofmann A."/>
            <person name="Sternberg P.W."/>
            <person name="Wang J."/>
            <person name="Gasser R.B."/>
        </authorList>
    </citation>
    <scope>NUCLEOTIDE SEQUENCE [LARGE SCALE GENOMIC DNA]</scope>
    <source>
        <strain evidence="9">DCEP-RM93F</strain>
    </source>
</reference>
<dbReference type="EMBL" id="KL367498">
    <property type="protein sequence ID" value="KFD69086.1"/>
    <property type="molecule type" value="Genomic_DNA"/>
</dbReference>
<keyword evidence="7" id="KW-0539">Nucleus</keyword>
<dbReference type="GO" id="GO:0005049">
    <property type="term" value="F:nuclear export signal receptor activity"/>
    <property type="evidence" value="ECO:0007669"/>
    <property type="project" value="InterPro"/>
</dbReference>
<sequence>MQFQIAVKRVTELNEGSMESCSIAVELLRSLVVEMGQLDQSCLIGRQLKVAASFRDTYLLDIYKVSIGLLKSVAENVISFNVEDADQRSLLVGVLALSLACLSFEFANSRGTEERDESIVVLIPSSWRDVFFSFDVIKLYHTIYMHLPVVEELALNCLVQVASIRRTLFDCKKRSEMLLEMMESIIEMLSSSRVPSAPESSHQFCLLLCRLKNTHQLSEFTSASCFEKFIEKTADFSVKSFMTVDFPPGGLHYLLAYWDLMISCLAYFRDGKNKQALEKAASIITRAFIESRLERVDVLQENAVRELNDFTLLWDQMDQFSTFCQYNYGSSAEWLLQSFDQLVGAYNMSFTQQSESIQVSIVESKLAWTLYMIGAAISGRSHSVISNGNDSKDGEMICRVLQLIRVTGSSQSQHRFSKTIEMAYLWFLHQFRKTYLSDNSANSADVCEQISRSLALPEGNSVLSVVLDKVLYNLKTFIGHEDLILQSIELLKGMSMGYKASKTLLSLPRMQYVVANHSLDQFFALSRDGDSEALRLRTALYETLVSMVCYISDEELSDRLKQFLRPFTVSIDGLYDVISVNDSSLFFQEGSKKAVTSLARDLRGVFAALSTKQAYGTAFELIYPRCFQVFLRACELWYMDSKVVSPILRFCIEIGTNRSQRVQFSLSVPTGYLLARDFSKLITVYGSRLLPTTGIPPEHIYHIRYKGMMLCFAMLRSIFTGNCINFGVFSLYGDSSIDDALRMFFEMALDIGREQFLVYPKLAKSYHDFLEALTQDYVVFVTNLEPDVLVYVLQTLLDGVNSLDTDIVIPACATVDKVVSHMYQRYYGVGSEAISVTSGLIENDNSLKVVREKPEVLQEILSSLLSAVLFDECRCHYSMSRPILGLILLLEDYYSRLKLQLIVSLPPSQQNFVSELMDELTKLPRNLYAANKDQCVYKLNQPEGDEYGKVQIVEVWMIAITPKHIVVDPA</sequence>
<dbReference type="InterPro" id="IPR044189">
    <property type="entry name" value="XPO4/7-like"/>
</dbReference>
<dbReference type="Proteomes" id="UP000030758">
    <property type="component" value="Unassembled WGS sequence"/>
</dbReference>
<keyword evidence="4" id="KW-0813">Transport</keyword>
<evidence type="ECO:0000259" key="8">
    <source>
        <dbReference type="Pfam" id="PF25795"/>
    </source>
</evidence>
<evidence type="ECO:0000256" key="4">
    <source>
        <dbReference type="ARBA" id="ARBA00022448"/>
    </source>
</evidence>
<comment type="similarity">
    <text evidence="3">Belongs to the exportin family.</text>
</comment>
<dbReference type="AlphaFoldDB" id="A0A085NHZ0"/>